<dbReference type="GO" id="GO:0031011">
    <property type="term" value="C:Ino80 complex"/>
    <property type="evidence" value="ECO:0007669"/>
    <property type="project" value="InterPro"/>
</dbReference>
<accession>A0A4T0X230</accession>
<sequence length="886" mass="101645">MVSLSSLLNPSSGNTESGIARSQEDPPSASPSNNTKSSTPMSITDIIMNQADQSQFKNQETSDANTTTTNTNTKEGNSKRKLNPQYNNTYSTSYTPVIPGYNGSYTDDKIKQISHVNTNNIDTLPNIIDTTNTKIDDNEHMRTYQTLLINSRSRHLKKNDAEPYWRNEIQFKFLMSLFFNHNRVFKNPYFNTFHGFDWPNHFKFFKDENGNIHENNGEMLNFFELYLITLLKSTKISKILKARLMVDIHYALNFSIICLLVNIGRLNTTVNFDYEMRSQFRTYHSIPSLQVTNHDNIIEKYYPISSNTSNEIDLKINDNGLSLENGKIVKNKKNTTNYTTSTVKQLQDTPRIKSILKSVNDLSSNAPKSYAEFIQIISNEFHGMNIVSVIFFICANEYEIGQSFFPFDLTEPTNSKSSSTGSLLNDIWLRPKLKSSDKLQKFLWLIYTIMETGLSLPKILSNPFNNQSASPIELDNSTNLVSEISFIDHKKPYLSPTILKLKSIIPKWSSIEQQESIDPLLNDFDTAQEVEFAAQMKRLRVEFVENETQNTTITNIRSQKDNIDEKNTQIDLKLNAKTTGQKIGARKRARTGSNEFSSRFYNPDGTEIELKDDSLINHNDTTIDEQNKTIAEDGTIVELSDEELDERILNDTLSDFNPIETENEYILKFEKPKKRAIDESVEMSAINPLILSSLDDNFEDNDAIGFFNYGYTGSIVSDIKRGIDGSPYVTSCVKKRKARKQIYADRAIKNSFEKLLSFLNKDYKNINSLSKNASNRREKNKAVAEFIYDLIQYKQSQAHQLRMIEGNWKHFTKHSWDLNMLIEKETDKIDNLYGDWGEFKTSLNKALHHINIVINERIKINSKIGQNGNDELKSHVSFIDDVFKSL</sequence>
<dbReference type="PANTHER" id="PTHR37287">
    <property type="entry name" value="INO EIGHTY SUBUNIT 1"/>
    <property type="match status" value="1"/>
</dbReference>
<feature type="compositionally biased region" description="Polar residues" evidence="1">
    <location>
        <begin position="55"/>
        <end position="64"/>
    </location>
</feature>
<dbReference type="PANTHER" id="PTHR37287:SF1">
    <property type="entry name" value="INO EIGHTY SUBUNIT 1"/>
    <property type="match status" value="1"/>
</dbReference>
<dbReference type="AlphaFoldDB" id="A0A4T0X230"/>
<name>A0A4T0X230_9ASCO</name>
<gene>
    <name evidence="2" type="ORF">CANINC_002717</name>
</gene>
<feature type="region of interest" description="Disordered" evidence="1">
    <location>
        <begin position="55"/>
        <end position="88"/>
    </location>
</feature>
<dbReference type="STRING" id="52247.A0A4T0X230"/>
<reference evidence="2 3" key="1">
    <citation type="journal article" date="2019" name="Front. Genet.">
        <title>Whole-Genome Sequencing of the Opportunistic Yeast Pathogen Candida inconspicua Uncovers Its Hybrid Origin.</title>
        <authorList>
            <person name="Mixao V."/>
            <person name="Hansen A.P."/>
            <person name="Saus E."/>
            <person name="Boekhout T."/>
            <person name="Lass-Florl C."/>
            <person name="Gabaldon T."/>
        </authorList>
    </citation>
    <scope>NUCLEOTIDE SEQUENCE [LARGE SCALE GENOMIC DNA]</scope>
    <source>
        <strain evidence="2 3">CBS 180</strain>
    </source>
</reference>
<keyword evidence="3" id="KW-1185">Reference proteome</keyword>
<dbReference type="Proteomes" id="UP000307173">
    <property type="component" value="Unassembled WGS sequence"/>
</dbReference>
<feature type="region of interest" description="Disordered" evidence="1">
    <location>
        <begin position="1"/>
        <end position="40"/>
    </location>
</feature>
<feature type="compositionally biased region" description="Low complexity" evidence="1">
    <location>
        <begin position="1"/>
        <end position="12"/>
    </location>
</feature>
<evidence type="ECO:0000256" key="1">
    <source>
        <dbReference type="SAM" id="MobiDB-lite"/>
    </source>
</evidence>
<dbReference type="InterPro" id="IPR038014">
    <property type="entry name" value="Ies1"/>
</dbReference>
<evidence type="ECO:0000313" key="3">
    <source>
        <dbReference type="Proteomes" id="UP000307173"/>
    </source>
</evidence>
<protein>
    <recommendedName>
        <fullName evidence="4">Ino eighty subunit 1</fullName>
    </recommendedName>
</protein>
<proteinExistence type="predicted"/>
<evidence type="ECO:0000313" key="2">
    <source>
        <dbReference type="EMBL" id="TID28036.1"/>
    </source>
</evidence>
<feature type="compositionally biased region" description="Polar residues" evidence="1">
    <location>
        <begin position="30"/>
        <end position="40"/>
    </location>
</feature>
<organism evidence="2 3">
    <name type="scientific">Pichia inconspicua</name>
    <dbReference type="NCBI Taxonomy" id="52247"/>
    <lineage>
        <taxon>Eukaryota</taxon>
        <taxon>Fungi</taxon>
        <taxon>Dikarya</taxon>
        <taxon>Ascomycota</taxon>
        <taxon>Saccharomycotina</taxon>
        <taxon>Pichiomycetes</taxon>
        <taxon>Pichiales</taxon>
        <taxon>Pichiaceae</taxon>
        <taxon>Pichia</taxon>
    </lineage>
</organism>
<evidence type="ECO:0008006" key="4">
    <source>
        <dbReference type="Google" id="ProtNLM"/>
    </source>
</evidence>
<dbReference type="OrthoDB" id="5413003at2759"/>
<comment type="caution">
    <text evidence="2">The sequence shown here is derived from an EMBL/GenBank/DDBJ whole genome shotgun (WGS) entry which is preliminary data.</text>
</comment>
<dbReference type="EMBL" id="SELW01000425">
    <property type="protein sequence ID" value="TID28036.1"/>
    <property type="molecule type" value="Genomic_DNA"/>
</dbReference>